<dbReference type="SUPFAM" id="SSF46894">
    <property type="entry name" value="C-terminal effector domain of the bipartite response regulators"/>
    <property type="match status" value="1"/>
</dbReference>
<feature type="domain" description="Response regulatory" evidence="4">
    <location>
        <begin position="1"/>
        <end position="115"/>
    </location>
</feature>
<comment type="caution">
    <text evidence="5">The sequence shown here is derived from an EMBL/GenBank/DDBJ whole genome shotgun (WGS) entry which is preliminary data.</text>
</comment>
<reference evidence="5" key="1">
    <citation type="journal article" date="2014" name="Front. Microbiol.">
        <title>High frequency of phylogenetically diverse reductive dehalogenase-homologous genes in deep subseafloor sedimentary metagenomes.</title>
        <authorList>
            <person name="Kawai M."/>
            <person name="Futagami T."/>
            <person name="Toyoda A."/>
            <person name="Takaki Y."/>
            <person name="Nishi S."/>
            <person name="Hori S."/>
            <person name="Arai W."/>
            <person name="Tsubouchi T."/>
            <person name="Morono Y."/>
            <person name="Uchiyama I."/>
            <person name="Ito T."/>
            <person name="Fujiyama A."/>
            <person name="Inagaki F."/>
            <person name="Takami H."/>
        </authorList>
    </citation>
    <scope>NUCLEOTIDE SEQUENCE</scope>
    <source>
        <strain evidence="5">Expedition CK06-06</strain>
    </source>
</reference>
<dbReference type="Pfam" id="PF00196">
    <property type="entry name" value="GerE"/>
    <property type="match status" value="1"/>
</dbReference>
<dbReference type="SMART" id="SM00448">
    <property type="entry name" value="REC"/>
    <property type="match status" value="1"/>
</dbReference>
<evidence type="ECO:0000259" key="3">
    <source>
        <dbReference type="PROSITE" id="PS50043"/>
    </source>
</evidence>
<dbReference type="SMART" id="SM00421">
    <property type="entry name" value="HTH_LUXR"/>
    <property type="match status" value="1"/>
</dbReference>
<dbReference type="InterPro" id="IPR001789">
    <property type="entry name" value="Sig_transdc_resp-reg_receiver"/>
</dbReference>
<protein>
    <recommendedName>
        <fullName evidence="6">DNA-binding response regulator</fullName>
    </recommendedName>
</protein>
<feature type="domain" description="HTH luxR-type" evidence="3">
    <location>
        <begin position="140"/>
        <end position="205"/>
    </location>
</feature>
<proteinExistence type="predicted"/>
<name>X1LHR5_9ZZZZ</name>
<dbReference type="GO" id="GO:0003677">
    <property type="term" value="F:DNA binding"/>
    <property type="evidence" value="ECO:0007669"/>
    <property type="project" value="UniProtKB-KW"/>
</dbReference>
<evidence type="ECO:0000259" key="4">
    <source>
        <dbReference type="PROSITE" id="PS50110"/>
    </source>
</evidence>
<dbReference type="PANTHER" id="PTHR43214:SF43">
    <property type="entry name" value="TWO-COMPONENT RESPONSE REGULATOR"/>
    <property type="match status" value="1"/>
</dbReference>
<dbReference type="EMBL" id="BARV01000119">
    <property type="protein sequence ID" value="GAH93693.1"/>
    <property type="molecule type" value="Genomic_DNA"/>
</dbReference>
<evidence type="ECO:0000313" key="5">
    <source>
        <dbReference type="EMBL" id="GAH93693.1"/>
    </source>
</evidence>
<evidence type="ECO:0008006" key="6">
    <source>
        <dbReference type="Google" id="ProtNLM"/>
    </source>
</evidence>
<dbReference type="CDD" id="cd06170">
    <property type="entry name" value="LuxR_C_like"/>
    <property type="match status" value="1"/>
</dbReference>
<dbReference type="SUPFAM" id="SSF52172">
    <property type="entry name" value="CheY-like"/>
    <property type="match status" value="1"/>
</dbReference>
<dbReference type="InterPro" id="IPR039420">
    <property type="entry name" value="WalR-like"/>
</dbReference>
<keyword evidence="2" id="KW-0238">DNA-binding</keyword>
<evidence type="ECO:0000256" key="1">
    <source>
        <dbReference type="ARBA" id="ARBA00022553"/>
    </source>
</evidence>
<dbReference type="PANTHER" id="PTHR43214">
    <property type="entry name" value="TWO-COMPONENT RESPONSE REGULATOR"/>
    <property type="match status" value="1"/>
</dbReference>
<dbReference type="InterPro" id="IPR058245">
    <property type="entry name" value="NreC/VraR/RcsB-like_REC"/>
</dbReference>
<keyword evidence="1" id="KW-0597">Phosphoprotein</keyword>
<accession>X1LHR5</accession>
<dbReference type="InterPro" id="IPR016032">
    <property type="entry name" value="Sig_transdc_resp-reg_C-effctor"/>
</dbReference>
<dbReference type="GO" id="GO:0000160">
    <property type="term" value="P:phosphorelay signal transduction system"/>
    <property type="evidence" value="ECO:0007669"/>
    <property type="project" value="InterPro"/>
</dbReference>
<dbReference type="CDD" id="cd17535">
    <property type="entry name" value="REC_NarL-like"/>
    <property type="match status" value="1"/>
</dbReference>
<organism evidence="5">
    <name type="scientific">marine sediment metagenome</name>
    <dbReference type="NCBI Taxonomy" id="412755"/>
    <lineage>
        <taxon>unclassified sequences</taxon>
        <taxon>metagenomes</taxon>
        <taxon>ecological metagenomes</taxon>
    </lineage>
</organism>
<evidence type="ECO:0000256" key="2">
    <source>
        <dbReference type="ARBA" id="ARBA00023125"/>
    </source>
</evidence>
<dbReference type="InterPro" id="IPR011006">
    <property type="entry name" value="CheY-like_superfamily"/>
</dbReference>
<dbReference type="Pfam" id="PF00072">
    <property type="entry name" value="Response_reg"/>
    <property type="match status" value="1"/>
</dbReference>
<sequence length="218" mass="23926">MIADDHPLLCEALHRALDSEQDVEVIAEASDGEEAVKLASELKPDVVVMDIVMPKLNGIEATKKIKEMTPNVAILILTAYDDDEYVLGLLDAGAAGYLLKSARGRDLVNAIRAIQAGESVLHPSIIAKLLKRAMMAPVKEQKHSELLSERESDILKLVTLGMSNKEIGKKLFLSERTVKAHLTNIFNKLNVASRSEAIVKGLKWGLVTLEDTTDKFQD</sequence>
<dbReference type="PROSITE" id="PS50110">
    <property type="entry name" value="RESPONSE_REGULATORY"/>
    <property type="match status" value="1"/>
</dbReference>
<dbReference type="PROSITE" id="PS50043">
    <property type="entry name" value="HTH_LUXR_2"/>
    <property type="match status" value="1"/>
</dbReference>
<dbReference type="PRINTS" id="PR00038">
    <property type="entry name" value="HTHLUXR"/>
</dbReference>
<dbReference type="GO" id="GO:0006355">
    <property type="term" value="P:regulation of DNA-templated transcription"/>
    <property type="evidence" value="ECO:0007669"/>
    <property type="project" value="InterPro"/>
</dbReference>
<dbReference type="InterPro" id="IPR000792">
    <property type="entry name" value="Tscrpt_reg_LuxR_C"/>
</dbReference>
<gene>
    <name evidence="5" type="ORF">S06H3_00625</name>
</gene>
<dbReference type="Gene3D" id="3.40.50.2300">
    <property type="match status" value="1"/>
</dbReference>
<dbReference type="AlphaFoldDB" id="X1LHR5"/>
<dbReference type="PROSITE" id="PS00622">
    <property type="entry name" value="HTH_LUXR_1"/>
    <property type="match status" value="1"/>
</dbReference>